<dbReference type="Pfam" id="PF13460">
    <property type="entry name" value="NAD_binding_10"/>
    <property type="match status" value="1"/>
</dbReference>
<name>A0A7D6HVI3_9MYCO</name>
<dbReference type="RefSeq" id="WP_180913745.1">
    <property type="nucleotide sequence ID" value="NZ_CP059165.1"/>
</dbReference>
<protein>
    <submittedName>
        <fullName evidence="2">NAD(P)H-binding protein</fullName>
    </submittedName>
</protein>
<dbReference type="KEGG" id="mgor:H0P51_15755"/>
<evidence type="ECO:0000259" key="1">
    <source>
        <dbReference type="Pfam" id="PF13460"/>
    </source>
</evidence>
<gene>
    <name evidence="2" type="ORF">H0P51_15755</name>
</gene>
<organism evidence="2 3">
    <name type="scientific">Mycobacterium vicinigordonae</name>
    <dbReference type="NCBI Taxonomy" id="1719132"/>
    <lineage>
        <taxon>Bacteria</taxon>
        <taxon>Bacillati</taxon>
        <taxon>Actinomycetota</taxon>
        <taxon>Actinomycetes</taxon>
        <taxon>Mycobacteriales</taxon>
        <taxon>Mycobacteriaceae</taxon>
        <taxon>Mycobacterium</taxon>
    </lineage>
</organism>
<dbReference type="PANTHER" id="PTHR43162:SF1">
    <property type="entry name" value="PRESTALK A DIFFERENTIATION PROTEIN A"/>
    <property type="match status" value="1"/>
</dbReference>
<dbReference type="Proteomes" id="UP000510682">
    <property type="component" value="Chromosome"/>
</dbReference>
<keyword evidence="3" id="KW-1185">Reference proteome</keyword>
<feature type="domain" description="NAD(P)-binding" evidence="1">
    <location>
        <begin position="6"/>
        <end position="134"/>
    </location>
</feature>
<evidence type="ECO:0000313" key="2">
    <source>
        <dbReference type="EMBL" id="QLL05335.1"/>
    </source>
</evidence>
<sequence>MIVVTGATGNVGRPLVEALHAGAEEVVAVSRTITEADVPTGMRFQRADLFDAQSLVPALQRARALFMVTPADFHAAGEEAFAAVMDVAQHSRLRQVVLLSSLGVAAGRHPSGLEQALKRTSLSWTVLRPGGFHTNALWWAGLIRSHRLVAAPFGDVALPSIDPGDIAAVASVTLREDGHQGQVYRLTGPAPITPRQQTEAIGAVLGEPVSFVEQSRAEAKAQMLQYMPETVVERTLDALSTPTDIERNVSLDVDRILGRPPRSFREWASSHVAAFK</sequence>
<dbReference type="InterPro" id="IPR036291">
    <property type="entry name" value="NAD(P)-bd_dom_sf"/>
</dbReference>
<dbReference type="AlphaFoldDB" id="A0A7D6HVI3"/>
<evidence type="ECO:0000313" key="3">
    <source>
        <dbReference type="Proteomes" id="UP000510682"/>
    </source>
</evidence>
<dbReference type="SUPFAM" id="SSF51735">
    <property type="entry name" value="NAD(P)-binding Rossmann-fold domains"/>
    <property type="match status" value="1"/>
</dbReference>
<reference evidence="2" key="2">
    <citation type="submission" date="2020-07" db="EMBL/GenBank/DDBJ databases">
        <authorList>
            <person name="Yu X."/>
        </authorList>
    </citation>
    <scope>NUCLEOTIDE SEQUENCE [LARGE SCALE GENOMIC DNA]</scope>
    <source>
        <strain evidence="2">24T</strain>
    </source>
</reference>
<dbReference type="InterPro" id="IPR016040">
    <property type="entry name" value="NAD(P)-bd_dom"/>
</dbReference>
<dbReference type="PANTHER" id="PTHR43162">
    <property type="match status" value="1"/>
</dbReference>
<dbReference type="InterPro" id="IPR051604">
    <property type="entry name" value="Ergot_Alk_Oxidoreductase"/>
</dbReference>
<dbReference type="EMBL" id="CP059165">
    <property type="protein sequence ID" value="QLL05335.1"/>
    <property type="molecule type" value="Genomic_DNA"/>
</dbReference>
<reference evidence="2" key="1">
    <citation type="submission" date="2020-07" db="EMBL/GenBank/DDBJ databases">
        <title>Description of Mycobacterium gordonae subsp. intergordonae subsp.nov. and Mycobacterium gordonae subsp. gordonae subsp. nov.</title>
        <authorList>
            <person name="Huang H."/>
        </authorList>
    </citation>
    <scope>NUCLEOTIDE SEQUENCE [LARGE SCALE GENOMIC DNA]</scope>
    <source>
        <strain evidence="2">24T</strain>
    </source>
</reference>
<proteinExistence type="predicted"/>
<dbReference type="Gene3D" id="3.40.50.720">
    <property type="entry name" value="NAD(P)-binding Rossmann-like Domain"/>
    <property type="match status" value="1"/>
</dbReference>
<accession>A0A7D6HVI3</accession>
<dbReference type="Gene3D" id="3.90.25.10">
    <property type="entry name" value="UDP-galactose 4-epimerase, domain 1"/>
    <property type="match status" value="1"/>
</dbReference>